<feature type="compositionally biased region" description="Low complexity" evidence="1">
    <location>
        <begin position="34"/>
        <end position="43"/>
    </location>
</feature>
<dbReference type="AlphaFoldDB" id="L5KF04"/>
<dbReference type="EMBL" id="KB030790">
    <property type="protein sequence ID" value="ELK09882.1"/>
    <property type="molecule type" value="Genomic_DNA"/>
</dbReference>
<evidence type="ECO:0000256" key="1">
    <source>
        <dbReference type="SAM" id="MobiDB-lite"/>
    </source>
</evidence>
<feature type="compositionally biased region" description="Basic residues" evidence="1">
    <location>
        <begin position="1"/>
        <end position="12"/>
    </location>
</feature>
<sequence length="88" mass="9196">MRVAARRSKRQPRSPGNTRSSVGENAKTERTARTRGTGSAATSLQGPAFRRTAYAAVRAGNCSLMRKELRLGGHASQRGGGPASTVAA</sequence>
<name>L5KF04_PTEAL</name>
<dbReference type="Proteomes" id="UP000010552">
    <property type="component" value="Unassembled WGS sequence"/>
</dbReference>
<reference evidence="3" key="1">
    <citation type="journal article" date="2013" name="Science">
        <title>Comparative analysis of bat genomes provides insight into the evolution of flight and immunity.</title>
        <authorList>
            <person name="Zhang G."/>
            <person name="Cowled C."/>
            <person name="Shi Z."/>
            <person name="Huang Z."/>
            <person name="Bishop-Lilly K.A."/>
            <person name="Fang X."/>
            <person name="Wynne J.W."/>
            <person name="Xiong Z."/>
            <person name="Baker M.L."/>
            <person name="Zhao W."/>
            <person name="Tachedjian M."/>
            <person name="Zhu Y."/>
            <person name="Zhou P."/>
            <person name="Jiang X."/>
            <person name="Ng J."/>
            <person name="Yang L."/>
            <person name="Wu L."/>
            <person name="Xiao J."/>
            <person name="Feng Y."/>
            <person name="Chen Y."/>
            <person name="Sun X."/>
            <person name="Zhang Y."/>
            <person name="Marsh G.A."/>
            <person name="Crameri G."/>
            <person name="Broder C.C."/>
            <person name="Frey K.G."/>
            <person name="Wang L.F."/>
            <person name="Wang J."/>
        </authorList>
    </citation>
    <scope>NUCLEOTIDE SEQUENCE [LARGE SCALE GENOMIC DNA]</scope>
</reference>
<evidence type="ECO:0000313" key="2">
    <source>
        <dbReference type="EMBL" id="ELK09882.1"/>
    </source>
</evidence>
<feature type="region of interest" description="Disordered" evidence="1">
    <location>
        <begin position="1"/>
        <end position="50"/>
    </location>
</feature>
<organism evidence="2 3">
    <name type="scientific">Pteropus alecto</name>
    <name type="common">Black flying fox</name>
    <dbReference type="NCBI Taxonomy" id="9402"/>
    <lineage>
        <taxon>Eukaryota</taxon>
        <taxon>Metazoa</taxon>
        <taxon>Chordata</taxon>
        <taxon>Craniata</taxon>
        <taxon>Vertebrata</taxon>
        <taxon>Euteleostomi</taxon>
        <taxon>Mammalia</taxon>
        <taxon>Eutheria</taxon>
        <taxon>Laurasiatheria</taxon>
        <taxon>Chiroptera</taxon>
        <taxon>Yinpterochiroptera</taxon>
        <taxon>Pteropodoidea</taxon>
        <taxon>Pteropodidae</taxon>
        <taxon>Pteropodinae</taxon>
        <taxon>Pteropus</taxon>
    </lineage>
</organism>
<dbReference type="InParanoid" id="L5KF04"/>
<keyword evidence="3" id="KW-1185">Reference proteome</keyword>
<proteinExistence type="predicted"/>
<accession>L5KF04</accession>
<feature type="compositionally biased region" description="Polar residues" evidence="1">
    <location>
        <begin position="14"/>
        <end position="23"/>
    </location>
</feature>
<evidence type="ECO:0000313" key="3">
    <source>
        <dbReference type="Proteomes" id="UP000010552"/>
    </source>
</evidence>
<gene>
    <name evidence="2" type="ORF">PAL_GLEAN10009924</name>
</gene>
<protein>
    <submittedName>
        <fullName evidence="2">Uncharacterized protein</fullName>
    </submittedName>
</protein>